<dbReference type="RefSeq" id="WP_206963148.1">
    <property type="nucleotide sequence ID" value="NZ_BAAAJJ010000020.1"/>
</dbReference>
<reference evidence="1" key="1">
    <citation type="submission" date="2021-03" db="EMBL/GenBank/DDBJ databases">
        <title>Streptomyces poriferae sp. nov., a novel marine sponge-derived Actinobacteria species with anti-MRSA activity.</title>
        <authorList>
            <person name="Sandoval-Powers M."/>
            <person name="Kralova S."/>
            <person name="Nguyen G.-S."/>
            <person name="Fawwal D."/>
            <person name="Degnes K."/>
            <person name="Klinkenberg G."/>
            <person name="Sletta H."/>
            <person name="Wentzel A."/>
            <person name="Liles M.R."/>
        </authorList>
    </citation>
    <scope>NUCLEOTIDE SEQUENCE</scope>
    <source>
        <strain evidence="1">DSM 41794</strain>
    </source>
</reference>
<proteinExistence type="predicted"/>
<comment type="caution">
    <text evidence="1">The sequence shown here is derived from an EMBL/GenBank/DDBJ whole genome shotgun (WGS) entry which is preliminary data.</text>
</comment>
<name>A0A939F8X9_9ACTN</name>
<sequence length="99" mass="10998">MAAEPVQIPIDQLRRALDVALRHIEASAGPTVTLKEDLFWSVSADEQYSIDAEPQALTIGQLSESWQHLEDLLAHQDRAVGHHLVWLADVIRAIGQDIP</sequence>
<dbReference type="AlphaFoldDB" id="A0A939F8X9"/>
<accession>A0A939F8X9</accession>
<dbReference type="Proteomes" id="UP000664167">
    <property type="component" value="Unassembled WGS sequence"/>
</dbReference>
<gene>
    <name evidence="1" type="ORF">J0695_18235</name>
</gene>
<evidence type="ECO:0000313" key="2">
    <source>
        <dbReference type="Proteomes" id="UP000664167"/>
    </source>
</evidence>
<evidence type="ECO:0000313" key="1">
    <source>
        <dbReference type="EMBL" id="MBO0513728.1"/>
    </source>
</evidence>
<protein>
    <submittedName>
        <fullName evidence="1">Uncharacterized protein</fullName>
    </submittedName>
</protein>
<organism evidence="1 2">
    <name type="scientific">Streptomyces beijiangensis</name>
    <dbReference type="NCBI Taxonomy" id="163361"/>
    <lineage>
        <taxon>Bacteria</taxon>
        <taxon>Bacillati</taxon>
        <taxon>Actinomycetota</taxon>
        <taxon>Actinomycetes</taxon>
        <taxon>Kitasatosporales</taxon>
        <taxon>Streptomycetaceae</taxon>
        <taxon>Streptomyces</taxon>
    </lineage>
</organism>
<dbReference type="EMBL" id="JAFLRJ010000162">
    <property type="protein sequence ID" value="MBO0513728.1"/>
    <property type="molecule type" value="Genomic_DNA"/>
</dbReference>
<keyword evidence="2" id="KW-1185">Reference proteome</keyword>